<dbReference type="SUPFAM" id="SSF75217">
    <property type="entry name" value="alpha/beta knot"/>
    <property type="match status" value="1"/>
</dbReference>
<dbReference type="PANTHER" id="PTHR43191">
    <property type="entry name" value="RRNA METHYLTRANSFERASE 3"/>
    <property type="match status" value="1"/>
</dbReference>
<dbReference type="InterPro" id="IPR013123">
    <property type="entry name" value="SpoU_subst-bd"/>
</dbReference>
<gene>
    <name evidence="5" type="ordered locus">Desdi_0177</name>
</gene>
<dbReference type="EMBL" id="CP003344">
    <property type="protein sequence ID" value="AGA67736.1"/>
    <property type="molecule type" value="Genomic_DNA"/>
</dbReference>
<evidence type="ECO:0000313" key="6">
    <source>
        <dbReference type="Proteomes" id="UP000010797"/>
    </source>
</evidence>
<dbReference type="InterPro" id="IPR029028">
    <property type="entry name" value="Alpha/beta_knot_MTases"/>
</dbReference>
<dbReference type="CDD" id="cd18095">
    <property type="entry name" value="SpoU-like_rRNA-MTase"/>
    <property type="match status" value="1"/>
</dbReference>
<dbReference type="InterPro" id="IPR029064">
    <property type="entry name" value="Ribosomal_eL30-like_sf"/>
</dbReference>
<evidence type="ECO:0000259" key="4">
    <source>
        <dbReference type="SMART" id="SM00967"/>
    </source>
</evidence>
<name>L0F4Z1_DESDL</name>
<dbReference type="RefSeq" id="WP_015260743.1">
    <property type="nucleotide sequence ID" value="NC_019903.1"/>
</dbReference>
<dbReference type="STRING" id="871963.Desdi_0177"/>
<dbReference type="GO" id="GO:0003723">
    <property type="term" value="F:RNA binding"/>
    <property type="evidence" value="ECO:0007669"/>
    <property type="project" value="InterPro"/>
</dbReference>
<keyword evidence="2 5" id="KW-0489">Methyltransferase</keyword>
<dbReference type="InterPro" id="IPR001537">
    <property type="entry name" value="SpoU_MeTrfase"/>
</dbReference>
<dbReference type="PANTHER" id="PTHR43191:SF2">
    <property type="entry name" value="RRNA METHYLTRANSFERASE 3, MITOCHONDRIAL"/>
    <property type="match status" value="1"/>
</dbReference>
<dbReference type="SUPFAM" id="SSF55315">
    <property type="entry name" value="L30e-like"/>
    <property type="match status" value="1"/>
</dbReference>
<dbReference type="OrthoDB" id="9794400at2"/>
<dbReference type="Pfam" id="PF22435">
    <property type="entry name" value="MRM3-like_sub_bind"/>
    <property type="match status" value="1"/>
</dbReference>
<dbReference type="Proteomes" id="UP000010797">
    <property type="component" value="Chromosome"/>
</dbReference>
<evidence type="ECO:0000256" key="3">
    <source>
        <dbReference type="ARBA" id="ARBA00022679"/>
    </source>
</evidence>
<proteinExistence type="inferred from homology"/>
<reference evidence="6" key="1">
    <citation type="submission" date="2012-02" db="EMBL/GenBank/DDBJ databases">
        <title>Complete sequence of Desulfitobacterium dichloroeliminans LMG P-21439.</title>
        <authorList>
            <person name="Lucas S."/>
            <person name="Han J."/>
            <person name="Lapidus A."/>
            <person name="Cheng J.-F."/>
            <person name="Goodwin L."/>
            <person name="Pitluck S."/>
            <person name="Peters L."/>
            <person name="Ovchinnikova G."/>
            <person name="Teshima H."/>
            <person name="Detter J.C."/>
            <person name="Han C."/>
            <person name="Tapia R."/>
            <person name="Land M."/>
            <person name="Hauser L."/>
            <person name="Kyrpides N."/>
            <person name="Ivanova N."/>
            <person name="Pagani I."/>
            <person name="Kruse T."/>
            <person name="de Vos W.M."/>
            <person name="Boon N."/>
            <person name="Smidt H."/>
            <person name="Woyke T."/>
        </authorList>
    </citation>
    <scope>NUCLEOTIDE SEQUENCE [LARGE SCALE GENOMIC DNA]</scope>
    <source>
        <strain evidence="6">LMG P-21439 / DCA1</strain>
    </source>
</reference>
<dbReference type="GO" id="GO:0008173">
    <property type="term" value="F:RNA methyltransferase activity"/>
    <property type="evidence" value="ECO:0007669"/>
    <property type="project" value="InterPro"/>
</dbReference>
<keyword evidence="6" id="KW-1185">Reference proteome</keyword>
<dbReference type="SMART" id="SM00967">
    <property type="entry name" value="SpoU_sub_bind"/>
    <property type="match status" value="1"/>
</dbReference>
<evidence type="ECO:0000256" key="2">
    <source>
        <dbReference type="ARBA" id="ARBA00022603"/>
    </source>
</evidence>
<sequence>MLTSLQNEQVKYVVNLHKRKFREETGEFLIEGWRFVEEGVRRGADITKVFVCPERCNEVWPHLEQVLKENEVPVIEVEERVLRKMSDTENPQGILAIVKQTMWSWNDFERAQASQNLQDSQDPQGLPILLILDGVQDPGNCGTILRTALAAGVTQVCLTEGTVDLYNLKALRSTMGTIFSMKILTHCQPEAILSFCQEHKITVYTGDIQGKDIYETELSMPLALVVGNEGNGPSEAFRGSGVNRITIPMSHGVESLNVAMATGIILYEVRRKGGKRPQ</sequence>
<dbReference type="Gene3D" id="3.30.1330.30">
    <property type="match status" value="1"/>
</dbReference>
<dbReference type="KEGG" id="ddl:Desdi_0177"/>
<evidence type="ECO:0000256" key="1">
    <source>
        <dbReference type="ARBA" id="ARBA00007228"/>
    </source>
</evidence>
<dbReference type="AlphaFoldDB" id="L0F4Z1"/>
<organism evidence="5 6">
    <name type="scientific">Desulfitobacterium dichloroeliminans (strain LMG P-21439 / DCA1)</name>
    <dbReference type="NCBI Taxonomy" id="871963"/>
    <lineage>
        <taxon>Bacteria</taxon>
        <taxon>Bacillati</taxon>
        <taxon>Bacillota</taxon>
        <taxon>Clostridia</taxon>
        <taxon>Eubacteriales</taxon>
        <taxon>Desulfitobacteriaceae</taxon>
        <taxon>Desulfitobacterium</taxon>
    </lineage>
</organism>
<dbReference type="HOGENOM" id="CLU_021322_3_2_9"/>
<dbReference type="eggNOG" id="COG0566">
    <property type="taxonomic scope" value="Bacteria"/>
</dbReference>
<dbReference type="GO" id="GO:0005737">
    <property type="term" value="C:cytoplasm"/>
    <property type="evidence" value="ECO:0007669"/>
    <property type="project" value="UniProtKB-ARBA"/>
</dbReference>
<protein>
    <submittedName>
        <fullName evidence="5">rRNA methylase</fullName>
    </submittedName>
</protein>
<dbReference type="InterPro" id="IPR051259">
    <property type="entry name" value="rRNA_Methyltransferase"/>
</dbReference>
<dbReference type="InterPro" id="IPR029026">
    <property type="entry name" value="tRNA_m1G_MTases_N"/>
</dbReference>
<keyword evidence="3" id="KW-0808">Transferase</keyword>
<feature type="domain" description="RNA 2-O ribose methyltransferase substrate binding" evidence="4">
    <location>
        <begin position="29"/>
        <end position="104"/>
    </location>
</feature>
<dbReference type="GO" id="GO:0006396">
    <property type="term" value="P:RNA processing"/>
    <property type="evidence" value="ECO:0007669"/>
    <property type="project" value="InterPro"/>
</dbReference>
<accession>L0F4Z1</accession>
<evidence type="ECO:0000313" key="5">
    <source>
        <dbReference type="EMBL" id="AGA67736.1"/>
    </source>
</evidence>
<dbReference type="Pfam" id="PF00588">
    <property type="entry name" value="SpoU_methylase"/>
    <property type="match status" value="1"/>
</dbReference>
<comment type="similarity">
    <text evidence="1">Belongs to the class IV-like SAM-binding methyltransferase superfamily. RNA methyltransferase TrmH family.</text>
</comment>
<dbReference type="GO" id="GO:0032259">
    <property type="term" value="P:methylation"/>
    <property type="evidence" value="ECO:0007669"/>
    <property type="project" value="UniProtKB-KW"/>
</dbReference>
<dbReference type="InterPro" id="IPR053888">
    <property type="entry name" value="MRM3-like_sub_bind"/>
</dbReference>
<dbReference type="Gene3D" id="3.40.1280.10">
    <property type="match status" value="1"/>
</dbReference>